<feature type="region of interest" description="Disordered" evidence="1">
    <location>
        <begin position="88"/>
        <end position="109"/>
    </location>
</feature>
<evidence type="ECO:0000313" key="3">
    <source>
        <dbReference type="Proteomes" id="UP001317779"/>
    </source>
</evidence>
<protein>
    <recommendedName>
        <fullName evidence="4">Rho termination factor N-terminal domain-containing protein</fullName>
    </recommendedName>
</protein>
<evidence type="ECO:0000256" key="1">
    <source>
        <dbReference type="SAM" id="MobiDB-lite"/>
    </source>
</evidence>
<name>A0ABM8E1E4_9MICO</name>
<evidence type="ECO:0008006" key="4">
    <source>
        <dbReference type="Google" id="ProtNLM"/>
    </source>
</evidence>
<gene>
    <name evidence="2" type="ORF">Microterr_24280</name>
</gene>
<organism evidence="2 3">
    <name type="scientific">Microbacterium terricola</name>
    <dbReference type="NCBI Taxonomy" id="344163"/>
    <lineage>
        <taxon>Bacteria</taxon>
        <taxon>Bacillati</taxon>
        <taxon>Actinomycetota</taxon>
        <taxon>Actinomycetes</taxon>
        <taxon>Micrococcales</taxon>
        <taxon>Microbacteriaceae</taxon>
        <taxon>Microbacterium</taxon>
    </lineage>
</organism>
<sequence length="151" mass="15770">MAKTTKAQKHALEARDAAGESARAAKQALRDIPGSVPKSDRRKVKGAIRDAKHVSKTSKRAVRRDAAAVTAEAEAATKRLRKTLASAKRAARLADPSHRETTATSGSAAEQAELGAMTVAELRLKAKDAGLTGYSSLAKADLLALFAKPGA</sequence>
<evidence type="ECO:0000313" key="2">
    <source>
        <dbReference type="EMBL" id="BDV31768.1"/>
    </source>
</evidence>
<proteinExistence type="predicted"/>
<reference evidence="2 3" key="1">
    <citation type="submission" date="2022-12" db="EMBL/GenBank/DDBJ databases">
        <title>Microbacterium terricola strain KV-448 chromosome, complete genome.</title>
        <authorList>
            <person name="Oshima T."/>
            <person name="Moriya T."/>
            <person name="Bessho Y."/>
        </authorList>
    </citation>
    <scope>NUCLEOTIDE SEQUENCE [LARGE SCALE GENOMIC DNA]</scope>
    <source>
        <strain evidence="2 3">KV-448</strain>
    </source>
</reference>
<dbReference type="EMBL" id="AP027141">
    <property type="protein sequence ID" value="BDV31768.1"/>
    <property type="molecule type" value="Genomic_DNA"/>
</dbReference>
<accession>A0ABM8E1E4</accession>
<dbReference type="Proteomes" id="UP001317779">
    <property type="component" value="Chromosome"/>
</dbReference>
<keyword evidence="3" id="KW-1185">Reference proteome</keyword>
<feature type="region of interest" description="Disordered" evidence="1">
    <location>
        <begin position="1"/>
        <end position="69"/>
    </location>
</feature>